<evidence type="ECO:0000313" key="1">
    <source>
        <dbReference type="EMBL" id="MBK1932177.1"/>
    </source>
</evidence>
<reference evidence="2 4" key="2">
    <citation type="submission" date="2021-03" db="EMBL/GenBank/DDBJ databases">
        <title>Clinical course, treatment and visual outcome of an outbreak of Burkholderia contaminans endophthalmitis following cataract surgery.</title>
        <authorList>
            <person name="Lind C."/>
            <person name="Olsen K."/>
            <person name="Angelsen N.K."/>
            <person name="Krefting E.A."/>
            <person name="Fossen K."/>
            <person name="Gravningen K."/>
            <person name="Depoorter E."/>
            <person name="Vandamme P."/>
            <person name="Bertelsen G."/>
        </authorList>
    </citation>
    <scope>NUCLEOTIDE SEQUENCE [LARGE SCALE GENOMIC DNA]</scope>
    <source>
        <strain evidence="2 4">51242556</strain>
    </source>
</reference>
<dbReference type="AlphaFoldDB" id="A0AAP1V6V6"/>
<evidence type="ECO:0000313" key="4">
    <source>
        <dbReference type="Proteomes" id="UP000664048"/>
    </source>
</evidence>
<dbReference type="RefSeq" id="WP_146126391.1">
    <property type="nucleotide sequence ID" value="NZ_JAENHZ010000008.1"/>
</dbReference>
<evidence type="ECO:0000313" key="3">
    <source>
        <dbReference type="Proteomes" id="UP000611459"/>
    </source>
</evidence>
<gene>
    <name evidence="2" type="ORF">J4M89_26700</name>
    <name evidence="1" type="ORF">JIN94_20000</name>
</gene>
<dbReference type="Proteomes" id="UP000611459">
    <property type="component" value="Unassembled WGS sequence"/>
</dbReference>
<accession>A0AAP1V6V6</accession>
<proteinExistence type="predicted"/>
<reference evidence="1" key="1">
    <citation type="submission" date="2021-01" db="EMBL/GenBank/DDBJ databases">
        <title>Outbreak of Burkholderia contaminns endophthalmitis traced to a clinical ventilation system.</title>
        <authorList>
            <person name="Lipuma J."/>
            <person name="Spilker T."/>
            <person name="Kratholm J."/>
        </authorList>
    </citation>
    <scope>NUCLEOTIDE SEQUENCE</scope>
    <source>
        <strain evidence="1">HI4954</strain>
    </source>
</reference>
<keyword evidence="4" id="KW-1185">Reference proteome</keyword>
<dbReference type="EMBL" id="JAGEMX010000009">
    <property type="protein sequence ID" value="MBO1832982.1"/>
    <property type="molecule type" value="Genomic_DNA"/>
</dbReference>
<protein>
    <submittedName>
        <fullName evidence="1">Uncharacterized protein</fullName>
    </submittedName>
</protein>
<name>A0AAP1V6V6_9BURK</name>
<dbReference type="EMBL" id="JAENIB010000007">
    <property type="protein sequence ID" value="MBK1932177.1"/>
    <property type="molecule type" value="Genomic_DNA"/>
</dbReference>
<sequence>MSRIEPPPPSGLPSSLPSSRQFRFYRCATAALERFARIALWGGPALKLIFALVALDEWNWTSRSRIMAALGASSYSIYLIYPNVSGISGKPAGLRPKLRTGAWRHVCDRRHGLRLRLRLSRMD</sequence>
<evidence type="ECO:0000313" key="2">
    <source>
        <dbReference type="EMBL" id="MBO1832982.1"/>
    </source>
</evidence>
<comment type="caution">
    <text evidence="1">The sequence shown here is derived from an EMBL/GenBank/DDBJ whole genome shotgun (WGS) entry which is preliminary data.</text>
</comment>
<organism evidence="1 3">
    <name type="scientific">Burkholderia contaminans</name>
    <dbReference type="NCBI Taxonomy" id="488447"/>
    <lineage>
        <taxon>Bacteria</taxon>
        <taxon>Pseudomonadati</taxon>
        <taxon>Pseudomonadota</taxon>
        <taxon>Betaproteobacteria</taxon>
        <taxon>Burkholderiales</taxon>
        <taxon>Burkholderiaceae</taxon>
        <taxon>Burkholderia</taxon>
        <taxon>Burkholderia cepacia complex</taxon>
    </lineage>
</organism>
<dbReference type="Proteomes" id="UP000664048">
    <property type="component" value="Unassembled WGS sequence"/>
</dbReference>